<dbReference type="PATRIC" id="fig|634498.28.peg.1666"/>
<protein>
    <recommendedName>
        <fullName evidence="3">TPR repeat-containing protein</fullName>
    </recommendedName>
</protein>
<dbReference type="HOGENOM" id="CLU_1136073_0_0_2"/>
<dbReference type="AlphaFoldDB" id="D3DYW6"/>
<gene>
    <name evidence="1" type="ordered locus">mru_1666</name>
</gene>
<dbReference type="STRING" id="634498.mru_1666"/>
<sequence>MECYHLLRKENYSLVRKKIENFLEKYPLKISEENYFYFNNKFEENFYFIFFIHSKYVNVSQKEDVLKNYKILKYDYPFILAAYGETLIEFDEFSKAKYFLELANKISPFDIGILRQLLRIYCIELDREKIEEIFNYALDIVYDEYYLFYIYEFLSEYYLQINQIEIGNLLSQIAKEESFNVAEKHYIKDLFNKYDINLGFNEELISHMEYIVNLLNKKGDFTESYLLNQDCADLKRFNRKFKYY</sequence>
<name>D3DYW6_METRM</name>
<evidence type="ECO:0008006" key="3">
    <source>
        <dbReference type="Google" id="ProtNLM"/>
    </source>
</evidence>
<accession>D3DYW6</accession>
<organism evidence="1 2">
    <name type="scientific">Methanobrevibacter ruminantium (strain ATCC 35063 / DSM 1093 / JCM 13430 / OCM 146 / M1)</name>
    <name type="common">Methanobacterium ruminantium</name>
    <dbReference type="NCBI Taxonomy" id="634498"/>
    <lineage>
        <taxon>Archaea</taxon>
        <taxon>Methanobacteriati</taxon>
        <taxon>Methanobacteriota</taxon>
        <taxon>Methanomada group</taxon>
        <taxon>Methanobacteria</taxon>
        <taxon>Methanobacteriales</taxon>
        <taxon>Methanobacteriaceae</taxon>
        <taxon>Methanobrevibacter</taxon>
    </lineage>
</organism>
<keyword evidence="2" id="KW-1185">Reference proteome</keyword>
<dbReference type="Proteomes" id="UP000008680">
    <property type="component" value="Chromosome"/>
</dbReference>
<dbReference type="EMBL" id="CP001719">
    <property type="protein sequence ID" value="ADC47516.1"/>
    <property type="molecule type" value="Genomic_DNA"/>
</dbReference>
<proteinExistence type="predicted"/>
<evidence type="ECO:0000313" key="1">
    <source>
        <dbReference type="EMBL" id="ADC47516.1"/>
    </source>
</evidence>
<dbReference type="KEGG" id="mru:mru_1666"/>
<reference evidence="1 2" key="1">
    <citation type="journal article" date="2010" name="PLoS ONE">
        <title>The genome sequence of the rumen methanogen Methanobrevibacter ruminantium reveals new possibilities for controlling ruminant methane emissions.</title>
        <authorList>
            <person name="Leahy S.C."/>
            <person name="Kelly W.J."/>
            <person name="Altermann E."/>
            <person name="Ronimus R.S."/>
            <person name="Yeoman C.J."/>
            <person name="Pacheco D.M."/>
            <person name="Li D."/>
            <person name="Kong Z."/>
            <person name="McTavish S."/>
            <person name="Sang C."/>
            <person name="Lambie S.C."/>
            <person name="Janssen P.H."/>
            <person name="Dey D."/>
            <person name="Attwood G.T."/>
        </authorList>
    </citation>
    <scope>NUCLEOTIDE SEQUENCE [LARGE SCALE GENOMIC DNA]</scope>
    <source>
        <strain evidence="2">ATCC 35063 / DSM 1093 / JCM 13430 / OCM 146 / M1</strain>
    </source>
</reference>
<evidence type="ECO:0000313" key="2">
    <source>
        <dbReference type="Proteomes" id="UP000008680"/>
    </source>
</evidence>